<dbReference type="InterPro" id="IPR052396">
    <property type="entry name" value="Meiotic_Drive_Suppr_Kinase"/>
</dbReference>
<dbReference type="PANTHER" id="PTHR37171:SF1">
    <property type="entry name" value="SERINE_THREONINE-PROTEIN KINASE YRZF-RELATED"/>
    <property type="match status" value="1"/>
</dbReference>
<dbReference type="ExpressionAtlas" id="A0A2K3E5Q5">
    <property type="expression patterns" value="baseline and differential"/>
</dbReference>
<dbReference type="Proteomes" id="UP000006906">
    <property type="component" value="Chromosome 1"/>
</dbReference>
<evidence type="ECO:0000256" key="1">
    <source>
        <dbReference type="SAM" id="MobiDB-lite"/>
    </source>
</evidence>
<dbReference type="Gramene" id="PNW88096">
    <property type="protein sequence ID" value="PNW88096"/>
    <property type="gene ID" value="CHLRE_01g013900v5"/>
</dbReference>
<dbReference type="OrthoDB" id="541154at2759"/>
<reference evidence="2 3" key="1">
    <citation type="journal article" date="2007" name="Science">
        <title>The Chlamydomonas genome reveals the evolution of key animal and plant functions.</title>
        <authorList>
            <person name="Merchant S.S."/>
            <person name="Prochnik S.E."/>
            <person name="Vallon O."/>
            <person name="Harris E.H."/>
            <person name="Karpowicz S.J."/>
            <person name="Witman G.B."/>
            <person name="Terry A."/>
            <person name="Salamov A."/>
            <person name="Fritz-Laylin L.K."/>
            <person name="Marechal-Drouard L."/>
            <person name="Marshall W.F."/>
            <person name="Qu L.H."/>
            <person name="Nelson D.R."/>
            <person name="Sanderfoot A.A."/>
            <person name="Spalding M.H."/>
            <person name="Kapitonov V.V."/>
            <person name="Ren Q."/>
            <person name="Ferris P."/>
            <person name="Lindquist E."/>
            <person name="Shapiro H."/>
            <person name="Lucas S.M."/>
            <person name="Grimwood J."/>
            <person name="Schmutz J."/>
            <person name="Cardol P."/>
            <person name="Cerutti H."/>
            <person name="Chanfreau G."/>
            <person name="Chen C.L."/>
            <person name="Cognat V."/>
            <person name="Croft M.T."/>
            <person name="Dent R."/>
            <person name="Dutcher S."/>
            <person name="Fernandez E."/>
            <person name="Fukuzawa H."/>
            <person name="Gonzalez-Ballester D."/>
            <person name="Gonzalez-Halphen D."/>
            <person name="Hallmann A."/>
            <person name="Hanikenne M."/>
            <person name="Hippler M."/>
            <person name="Inwood W."/>
            <person name="Jabbari K."/>
            <person name="Kalanon M."/>
            <person name="Kuras R."/>
            <person name="Lefebvre P.A."/>
            <person name="Lemaire S.D."/>
            <person name="Lobanov A.V."/>
            <person name="Lohr M."/>
            <person name="Manuell A."/>
            <person name="Meier I."/>
            <person name="Mets L."/>
            <person name="Mittag M."/>
            <person name="Mittelmeier T."/>
            <person name="Moroney J.V."/>
            <person name="Moseley J."/>
            <person name="Napoli C."/>
            <person name="Nedelcu A.M."/>
            <person name="Niyogi K."/>
            <person name="Novoselov S.V."/>
            <person name="Paulsen I.T."/>
            <person name="Pazour G."/>
            <person name="Purton S."/>
            <person name="Ral J.P."/>
            <person name="Riano-Pachon D.M."/>
            <person name="Riekhof W."/>
            <person name="Rymarquis L."/>
            <person name="Schroda M."/>
            <person name="Stern D."/>
            <person name="Umen J."/>
            <person name="Willows R."/>
            <person name="Wilson N."/>
            <person name="Zimmer S.L."/>
            <person name="Allmer J."/>
            <person name="Balk J."/>
            <person name="Bisova K."/>
            <person name="Chen C.J."/>
            <person name="Elias M."/>
            <person name="Gendler K."/>
            <person name="Hauser C."/>
            <person name="Lamb M.R."/>
            <person name="Ledford H."/>
            <person name="Long J.C."/>
            <person name="Minagawa J."/>
            <person name="Page M.D."/>
            <person name="Pan J."/>
            <person name="Pootakham W."/>
            <person name="Roje S."/>
            <person name="Rose A."/>
            <person name="Stahlberg E."/>
            <person name="Terauchi A.M."/>
            <person name="Yang P."/>
            <person name="Ball S."/>
            <person name="Bowler C."/>
            <person name="Dieckmann C.L."/>
            <person name="Gladyshev V.N."/>
            <person name="Green P."/>
            <person name="Jorgensen R."/>
            <person name="Mayfield S."/>
            <person name="Mueller-Roeber B."/>
            <person name="Rajamani S."/>
            <person name="Sayre R.T."/>
            <person name="Brokstein P."/>
            <person name="Dubchak I."/>
            <person name="Goodstein D."/>
            <person name="Hornick L."/>
            <person name="Huang Y.W."/>
            <person name="Jhaveri J."/>
            <person name="Luo Y."/>
            <person name="Martinez D."/>
            <person name="Ngau W.C."/>
            <person name="Otillar B."/>
            <person name="Poliakov A."/>
            <person name="Porter A."/>
            <person name="Szajkowski L."/>
            <person name="Werner G."/>
            <person name="Zhou K."/>
            <person name="Grigoriev I.V."/>
            <person name="Rokhsar D.S."/>
            <person name="Grossman A.R."/>
        </authorList>
    </citation>
    <scope>NUCLEOTIDE SEQUENCE [LARGE SCALE GENOMIC DNA]</scope>
    <source>
        <strain evidence="3">CC-503</strain>
    </source>
</reference>
<evidence type="ECO:0008006" key="4">
    <source>
        <dbReference type="Google" id="ProtNLM"/>
    </source>
</evidence>
<accession>A0A2K3E5Q5</accession>
<dbReference type="InterPro" id="IPR008266">
    <property type="entry name" value="Tyr_kinase_AS"/>
</dbReference>
<dbReference type="InterPro" id="IPR011009">
    <property type="entry name" value="Kinase-like_dom_sf"/>
</dbReference>
<dbReference type="KEGG" id="cre:CHLRE_01g013900v5"/>
<dbReference type="GO" id="GO:0004672">
    <property type="term" value="F:protein kinase activity"/>
    <property type="evidence" value="ECO:0007669"/>
    <property type="project" value="InterPro"/>
</dbReference>
<proteinExistence type="predicted"/>
<protein>
    <recommendedName>
        <fullName evidence="4">Protein kinase domain-containing protein</fullName>
    </recommendedName>
</protein>
<dbReference type="PaxDb" id="3055-EDP09632"/>
<dbReference type="InParanoid" id="A0A2K3E5Q5"/>
<keyword evidence="3" id="KW-1185">Reference proteome</keyword>
<evidence type="ECO:0000313" key="3">
    <source>
        <dbReference type="Proteomes" id="UP000006906"/>
    </source>
</evidence>
<dbReference type="GeneID" id="5715079"/>
<dbReference type="EMBL" id="CM008962">
    <property type="protein sequence ID" value="PNW88096.1"/>
    <property type="molecule type" value="Genomic_DNA"/>
</dbReference>
<dbReference type="SUPFAM" id="SSF56112">
    <property type="entry name" value="Protein kinase-like (PK-like)"/>
    <property type="match status" value="1"/>
</dbReference>
<evidence type="ECO:0000313" key="2">
    <source>
        <dbReference type="EMBL" id="PNW88096.1"/>
    </source>
</evidence>
<dbReference type="PROSITE" id="PS00109">
    <property type="entry name" value="PROTEIN_KINASE_TYR"/>
    <property type="match status" value="1"/>
</dbReference>
<dbReference type="RefSeq" id="XP_042928275.1">
    <property type="nucleotide sequence ID" value="XM_043058360.1"/>
</dbReference>
<organism evidence="2 3">
    <name type="scientific">Chlamydomonas reinhardtii</name>
    <name type="common">Chlamydomonas smithii</name>
    <dbReference type="NCBI Taxonomy" id="3055"/>
    <lineage>
        <taxon>Eukaryota</taxon>
        <taxon>Viridiplantae</taxon>
        <taxon>Chlorophyta</taxon>
        <taxon>core chlorophytes</taxon>
        <taxon>Chlorophyceae</taxon>
        <taxon>CS clade</taxon>
        <taxon>Chlamydomonadales</taxon>
        <taxon>Chlamydomonadaceae</taxon>
        <taxon>Chlamydomonas</taxon>
    </lineage>
</organism>
<name>A0A2K3E5Q5_CHLRE</name>
<dbReference type="AlphaFoldDB" id="A0A2K3E5Q5"/>
<gene>
    <name evidence="2" type="ORF">CHLRE_01g013900v5</name>
</gene>
<sequence length="796" mass="84969">MVDSRLEGADSASNYLKLRDAIRALAKLERERLQLQVRLSSMPADSREAQAARLALERLNSLAAAREEYKAWVLRQLHLGEELPTAAARGADTSKPDMEPQHDKLSEKELNRQASLTTYRRYQFASFKDFLQEFQPPSWKPSSCGSLQSTEKDVPPPSKVLDWQTFELECQELMDKITESGPAIDVTVLASPSAAVDCEATLQDELLWCFLKPLQVAASAVDNFFVCGRMQRDVVGLPANSGRPDFLILSDDSKTLLVAVEVKTSAALWVPHGSSLPDAYAAANKKSNIVKAVLQLYSYLDRVPYGVLLTDKQLFCMRREHTELLCSPSIPMTHQGEAAGGSGAGSLTAAAAVYCIAKMSQTWWMQRQPQPSGSPGGRGRGCDTAGNRWWRSILQGFTAWLAGSSTIMGAAVAAAAASEPVAPPPAVVTESRCTSSQLFPGYRPDPQVPGHTPRCLGDSSLGVVLQGVLGGLPAAVKLVDLWQQLEGRELLQHEVGIYGELQPLQGSYVPQLLGYGYCDGWQYFLATSLEGPSLNREDGWTLGEAVTRAGAFAALDAVHACGVLHGDIALRNFVLAASHSQPAGMEGGAAAGGGGGGGGVEGGRAWQQEPCVMLLDFGHAKLVATAAEECGEEPAELLRRERKELQQLLGCEPPLPAASGCWGAQAAAAAGSNGSDMDNQQKLTPGLPDLCAAPDSSVVANRPSSLPAVHSSQRQPVRLLPAPPPSRSGGLGGWRMQLQPCVPRKFQLLTHHNGRHASRASIPRLQGLGIGCLRCRRRLAAGGYGGSSEIGAAILK</sequence>
<feature type="compositionally biased region" description="Polar residues" evidence="1">
    <location>
        <begin position="706"/>
        <end position="715"/>
    </location>
</feature>
<feature type="region of interest" description="Disordered" evidence="1">
    <location>
        <begin position="706"/>
        <end position="730"/>
    </location>
</feature>
<dbReference type="PANTHER" id="PTHR37171">
    <property type="entry name" value="SERINE/THREONINE-PROTEIN KINASE YRZF-RELATED"/>
    <property type="match status" value="1"/>
</dbReference>